<reference evidence="3" key="1">
    <citation type="submission" date="2019-07" db="EMBL/GenBank/DDBJ databases">
        <title>Annotation for the trematode Paragonimus miyazaki's.</title>
        <authorList>
            <person name="Choi Y.-J."/>
        </authorList>
    </citation>
    <scope>NUCLEOTIDE SEQUENCE</scope>
    <source>
        <strain evidence="3">Japan</strain>
    </source>
</reference>
<comment type="caution">
    <text evidence="3">The sequence shown here is derived from an EMBL/GenBank/DDBJ whole genome shotgun (WGS) entry which is preliminary data.</text>
</comment>
<dbReference type="OrthoDB" id="2275718at2759"/>
<evidence type="ECO:0000313" key="4">
    <source>
        <dbReference type="Proteomes" id="UP000822476"/>
    </source>
</evidence>
<dbReference type="EMBL" id="JTDE01000630">
    <property type="protein sequence ID" value="KAF7260732.1"/>
    <property type="molecule type" value="Genomic_DNA"/>
</dbReference>
<dbReference type="InterPro" id="IPR045117">
    <property type="entry name" value="ATXN2-like"/>
</dbReference>
<keyword evidence="4" id="KW-1185">Reference proteome</keyword>
<proteinExistence type="predicted"/>
<feature type="domain" description="LsmAD" evidence="2">
    <location>
        <begin position="221"/>
        <end position="286"/>
    </location>
</feature>
<evidence type="ECO:0000259" key="2">
    <source>
        <dbReference type="SMART" id="SM01272"/>
    </source>
</evidence>
<evidence type="ECO:0000313" key="3">
    <source>
        <dbReference type="EMBL" id="KAF7260732.1"/>
    </source>
</evidence>
<feature type="compositionally biased region" description="Basic and acidic residues" evidence="1">
    <location>
        <begin position="344"/>
        <end position="356"/>
    </location>
</feature>
<feature type="compositionally biased region" description="Low complexity" evidence="1">
    <location>
        <begin position="331"/>
        <end position="343"/>
    </location>
</feature>
<dbReference type="GO" id="GO:0010494">
    <property type="term" value="C:cytoplasmic stress granule"/>
    <property type="evidence" value="ECO:0007669"/>
    <property type="project" value="TreeGrafter"/>
</dbReference>
<dbReference type="InterPro" id="IPR009604">
    <property type="entry name" value="LsmAD_domain"/>
</dbReference>
<sequence length="863" mass="92072">LTKVVNILSPDSVLRCLDLVPLLTIFARRTVCQTCLCRGVKSKPYHGNSRGQRLPVNSANFPKAVHHLPTQQEDGLGLYSNTELTYILARHVIGNIGEVTTTENSKLLGVVKAISPSGDLGLVFAYSPQKNKNGQINVVKHTVSLSNWKMVRISDIKFSDCLMGDTQADVESVNDGEFTSATSTDKELVPFFTSSEVIHDCDLNQGGFPAEEMFKTNKELFSVSTTYNPDLSEYTTPIDRSAPNFPETEAWCTKIARFIEDNHSPHASIEDSCEDEEVAFSAVARVQKDSSATSRVPGRSLRTVNEVSGGSRGDSLSNVPRQMAHVSVHTASLTAAESSSSQDSHPDNAKVSETLKVDGVYPAASVNKSTDQISSEKASVDEIADVQNSVVSNAPESPSAPPAVSASFPATESKVKKSKLDPNAPEFQPMSLQYANLSSSVHLQPQLQSALAGLSLNSSQVIHPVVNANHSGQLSIPALTAFVATQQPQIYAPAPVSYGTHSDQMSHMLSGAIQASAANNLVSHMRGGSLPPYLPQQGLPTALNSTPSLLLPHAQQPGITVPQIVNPQPPLVAGPNNGGRFSVPSSSVCLTRQRSNESAGTPHSSAYGTPQNLSMSTFQSPVYQLSQPGGTIPLWLAGHPQVGLHFVPGAGNSPLMVGNMPMSQTSGQPIYPTHAMLHVQPTQLPVPAVQLEQAPPSSTPQQNHHQPVFQAHSGHFQDHHHIQVPSYAPMIFTTRQPPPNSFYHTAPSVLATPNAINTSVQAGLLPLVNQPNPQHAAGVNIGHHQPNLDPGLVSVSLSASQFPHAGCQPSHLLQQYGAAHHQLLQAQQLAANQHMNQQSLQPSAYQNFVGLVASGGNLPSQSH</sequence>
<dbReference type="GO" id="GO:0034063">
    <property type="term" value="P:stress granule assembly"/>
    <property type="evidence" value="ECO:0007669"/>
    <property type="project" value="TreeGrafter"/>
</dbReference>
<dbReference type="PANTHER" id="PTHR12854:SF7">
    <property type="entry name" value="ATAXIN-2 HOMOLOG"/>
    <property type="match status" value="1"/>
</dbReference>
<feature type="region of interest" description="Disordered" evidence="1">
    <location>
        <begin position="289"/>
        <end position="356"/>
    </location>
</feature>
<gene>
    <name evidence="3" type="ORF">EG68_02239</name>
</gene>
<dbReference type="Pfam" id="PF06741">
    <property type="entry name" value="LsmAD"/>
    <property type="match status" value="1"/>
</dbReference>
<feature type="non-terminal residue" evidence="3">
    <location>
        <position position="1"/>
    </location>
</feature>
<dbReference type="PANTHER" id="PTHR12854">
    <property type="entry name" value="ATAXIN 2-RELATED"/>
    <property type="match status" value="1"/>
</dbReference>
<feature type="compositionally biased region" description="Polar residues" evidence="1">
    <location>
        <begin position="302"/>
        <end position="320"/>
    </location>
</feature>
<protein>
    <recommendedName>
        <fullName evidence="2">LsmAD domain-containing protein</fullName>
    </recommendedName>
</protein>
<evidence type="ECO:0000256" key="1">
    <source>
        <dbReference type="SAM" id="MobiDB-lite"/>
    </source>
</evidence>
<accession>A0A8S9Z1H6</accession>
<dbReference type="AlphaFoldDB" id="A0A8S9Z1H6"/>
<organism evidence="3 4">
    <name type="scientific">Paragonimus skrjabini miyazakii</name>
    <dbReference type="NCBI Taxonomy" id="59628"/>
    <lineage>
        <taxon>Eukaryota</taxon>
        <taxon>Metazoa</taxon>
        <taxon>Spiralia</taxon>
        <taxon>Lophotrochozoa</taxon>
        <taxon>Platyhelminthes</taxon>
        <taxon>Trematoda</taxon>
        <taxon>Digenea</taxon>
        <taxon>Plagiorchiida</taxon>
        <taxon>Troglotremata</taxon>
        <taxon>Troglotrematidae</taxon>
        <taxon>Paragonimus</taxon>
    </lineage>
</organism>
<name>A0A8S9Z1H6_9TREM</name>
<dbReference type="Proteomes" id="UP000822476">
    <property type="component" value="Unassembled WGS sequence"/>
</dbReference>
<feature type="region of interest" description="Disordered" evidence="1">
    <location>
        <begin position="591"/>
        <end position="612"/>
    </location>
</feature>
<dbReference type="SMART" id="SM01272">
    <property type="entry name" value="LsmAD"/>
    <property type="match status" value="1"/>
</dbReference>
<dbReference type="GO" id="GO:0003729">
    <property type="term" value="F:mRNA binding"/>
    <property type="evidence" value="ECO:0007669"/>
    <property type="project" value="TreeGrafter"/>
</dbReference>